<dbReference type="SUPFAM" id="SSF57701">
    <property type="entry name" value="Zn2/Cys6 DNA-binding domain"/>
    <property type="match status" value="1"/>
</dbReference>
<evidence type="ECO:0000256" key="5">
    <source>
        <dbReference type="ARBA" id="ARBA00023242"/>
    </source>
</evidence>
<reference evidence="7 8" key="1">
    <citation type="submission" date="2020-05" db="EMBL/GenBank/DDBJ databases">
        <title>Identification and distribution of gene clusters putatively required for synthesis of sphingolipid metabolism inhibitors in phylogenetically diverse species of the filamentous fungus Fusarium.</title>
        <authorList>
            <person name="Kim H.-S."/>
            <person name="Busman M."/>
            <person name="Brown D.W."/>
            <person name="Divon H."/>
            <person name="Uhlig S."/>
            <person name="Proctor R.H."/>
        </authorList>
    </citation>
    <scope>NUCLEOTIDE SEQUENCE [LARGE SCALE GENOMIC DNA]</scope>
    <source>
        <strain evidence="7 8">NRRL 20693</strain>
    </source>
</reference>
<dbReference type="EMBL" id="JAAGWQ010000225">
    <property type="protein sequence ID" value="KAF5658991.1"/>
    <property type="molecule type" value="Genomic_DNA"/>
</dbReference>
<sequence length="609" mass="68899">MASLEQFTECPTCTKPVATRQTQCPFCQKSFGRADVTRRHARSCRARGVRALPPQAKRGRKLRACDNCSKVKLSCDAGLPCTRCSSRHISCTYSAFCHDTSHHSLVKTANEPPKDGRLKLSYLLQVTDPIHTSLDVIVATEPERTLEVPAWKHRESEMTGCVSGTVDPRFLLLNFSDMLLDEPQDYQEMSQDSLQFSSSFSTPVTSVDTLTARVASLSVILGGLTTNKPHLKEGFEETCQRGFFTTTHFQKALIFSFRWRHYHKAAIHWPTFGPDKITLHLLLAVVLTGTEYLQHLDRSSQSFLSAPLLELCEKYIFKELKRLSDLNITPVTSRHMLELCQAAVLMNSLEGGLNHIEGRRRVASKRIPSLVALLRKFEMTSLEHPRQFDNTWEDFIHRETCIRVTKWTLINDSLMALLCNHPPGMTAREMTGNLPCSSDLWEAESSAIFEERAQTRTTKSYLSSCDEIVSGLLAEEWTTLLENYFKGLDTSDLSYAITGLMRHVFHCRTSVVSPDYSKMLLRALDRLDLLWVDAFERVPSEERRWLGIIRHTPEIVALSRRIIELGGTEEAKNSTYMQGVANYDTAVFHEFVQKYGHEGHVATGNGSQG</sequence>
<dbReference type="PROSITE" id="PS50048">
    <property type="entry name" value="ZN2_CY6_FUNGAL_2"/>
    <property type="match status" value="1"/>
</dbReference>
<dbReference type="PROSITE" id="PS00463">
    <property type="entry name" value="ZN2_CY6_FUNGAL_1"/>
    <property type="match status" value="1"/>
</dbReference>
<keyword evidence="8" id="KW-1185">Reference proteome</keyword>
<evidence type="ECO:0000313" key="7">
    <source>
        <dbReference type="EMBL" id="KAF5658991.1"/>
    </source>
</evidence>
<dbReference type="Pfam" id="PF00172">
    <property type="entry name" value="Zn_clus"/>
    <property type="match status" value="1"/>
</dbReference>
<keyword evidence="5" id="KW-0539">Nucleus</keyword>
<feature type="domain" description="Zn(2)-C6 fungal-type" evidence="6">
    <location>
        <begin position="64"/>
        <end position="93"/>
    </location>
</feature>
<dbReference type="GO" id="GO:0008270">
    <property type="term" value="F:zinc ion binding"/>
    <property type="evidence" value="ECO:0007669"/>
    <property type="project" value="InterPro"/>
</dbReference>
<dbReference type="CDD" id="cd00067">
    <property type="entry name" value="GAL4"/>
    <property type="match status" value="1"/>
</dbReference>
<dbReference type="InterPro" id="IPR007219">
    <property type="entry name" value="XnlR_reg_dom"/>
</dbReference>
<dbReference type="OrthoDB" id="3945418at2759"/>
<name>A0A8H5SU06_FUSHE</name>
<dbReference type="SMART" id="SM00066">
    <property type="entry name" value="GAL4"/>
    <property type="match status" value="1"/>
</dbReference>
<evidence type="ECO:0000313" key="8">
    <source>
        <dbReference type="Proteomes" id="UP000567885"/>
    </source>
</evidence>
<evidence type="ECO:0000256" key="3">
    <source>
        <dbReference type="ARBA" id="ARBA00023015"/>
    </source>
</evidence>
<dbReference type="InterPro" id="IPR036864">
    <property type="entry name" value="Zn2-C6_fun-type_DNA-bd_sf"/>
</dbReference>
<evidence type="ECO:0000256" key="4">
    <source>
        <dbReference type="ARBA" id="ARBA00023163"/>
    </source>
</evidence>
<gene>
    <name evidence="7" type="ORF">FHETE_9619</name>
</gene>
<dbReference type="AlphaFoldDB" id="A0A8H5SU06"/>
<dbReference type="InterPro" id="IPR001138">
    <property type="entry name" value="Zn2Cys6_DnaBD"/>
</dbReference>
<organism evidence="7 8">
    <name type="scientific">Fusarium heterosporum</name>
    <dbReference type="NCBI Taxonomy" id="42747"/>
    <lineage>
        <taxon>Eukaryota</taxon>
        <taxon>Fungi</taxon>
        <taxon>Dikarya</taxon>
        <taxon>Ascomycota</taxon>
        <taxon>Pezizomycotina</taxon>
        <taxon>Sordariomycetes</taxon>
        <taxon>Hypocreomycetidae</taxon>
        <taxon>Hypocreales</taxon>
        <taxon>Nectriaceae</taxon>
        <taxon>Fusarium</taxon>
        <taxon>Fusarium heterosporum species complex</taxon>
    </lineage>
</organism>
<accession>A0A8H5SU06</accession>
<dbReference type="GO" id="GO:0000981">
    <property type="term" value="F:DNA-binding transcription factor activity, RNA polymerase II-specific"/>
    <property type="evidence" value="ECO:0007669"/>
    <property type="project" value="InterPro"/>
</dbReference>
<proteinExistence type="predicted"/>
<evidence type="ECO:0000256" key="1">
    <source>
        <dbReference type="ARBA" id="ARBA00022723"/>
    </source>
</evidence>
<comment type="caution">
    <text evidence="7">The sequence shown here is derived from an EMBL/GenBank/DDBJ whole genome shotgun (WGS) entry which is preliminary data.</text>
</comment>
<dbReference type="Proteomes" id="UP000567885">
    <property type="component" value="Unassembled WGS sequence"/>
</dbReference>
<keyword evidence="4" id="KW-0804">Transcription</keyword>
<dbReference type="PANTHER" id="PTHR47660:SF2">
    <property type="entry name" value="TRANSCRIPTION FACTOR WITH C2H2 AND ZN(2)-CYS(6) DNA BINDING DOMAIN (EUROFUNG)"/>
    <property type="match status" value="1"/>
</dbReference>
<keyword evidence="1" id="KW-0479">Metal-binding</keyword>
<dbReference type="GO" id="GO:0003677">
    <property type="term" value="F:DNA binding"/>
    <property type="evidence" value="ECO:0007669"/>
    <property type="project" value="InterPro"/>
</dbReference>
<keyword evidence="2" id="KW-0862">Zinc</keyword>
<evidence type="ECO:0000256" key="2">
    <source>
        <dbReference type="ARBA" id="ARBA00022833"/>
    </source>
</evidence>
<dbReference type="GO" id="GO:0006351">
    <property type="term" value="P:DNA-templated transcription"/>
    <property type="evidence" value="ECO:0007669"/>
    <property type="project" value="InterPro"/>
</dbReference>
<dbReference type="Gene3D" id="4.10.240.10">
    <property type="entry name" value="Zn(2)-C6 fungal-type DNA-binding domain"/>
    <property type="match status" value="1"/>
</dbReference>
<dbReference type="Pfam" id="PF04082">
    <property type="entry name" value="Fungal_trans"/>
    <property type="match status" value="1"/>
</dbReference>
<evidence type="ECO:0000259" key="6">
    <source>
        <dbReference type="PROSITE" id="PS50048"/>
    </source>
</evidence>
<dbReference type="PANTHER" id="PTHR47660">
    <property type="entry name" value="TRANSCRIPTION FACTOR WITH C2H2 AND ZN(2)-CYS(6) DNA BINDING DOMAIN (EUROFUNG)-RELATED-RELATED"/>
    <property type="match status" value="1"/>
</dbReference>
<protein>
    <recommendedName>
        <fullName evidence="6">Zn(2)-C6 fungal-type domain-containing protein</fullName>
    </recommendedName>
</protein>
<keyword evidence="3" id="KW-0805">Transcription regulation</keyword>